<feature type="compositionally biased region" description="Pro residues" evidence="1">
    <location>
        <begin position="51"/>
        <end position="61"/>
    </location>
</feature>
<evidence type="ECO:0000313" key="2">
    <source>
        <dbReference type="EMBL" id="KAJ3605996.1"/>
    </source>
</evidence>
<evidence type="ECO:0000313" key="3">
    <source>
        <dbReference type="Proteomes" id="UP001148018"/>
    </source>
</evidence>
<protein>
    <submittedName>
        <fullName evidence="2">Uncharacterized protein</fullName>
    </submittedName>
</protein>
<evidence type="ECO:0000256" key="1">
    <source>
        <dbReference type="SAM" id="MobiDB-lite"/>
    </source>
</evidence>
<keyword evidence="3" id="KW-1185">Reference proteome</keyword>
<reference evidence="2" key="1">
    <citation type="submission" date="2022-07" db="EMBL/GenBank/DDBJ databases">
        <title>Chromosome-level genome of Muraenolepis orangiensis.</title>
        <authorList>
            <person name="Kim J."/>
        </authorList>
    </citation>
    <scope>NUCLEOTIDE SEQUENCE</scope>
    <source>
        <strain evidence="2">KU_S4_2022</strain>
        <tissue evidence="2">Muscle</tissue>
    </source>
</reference>
<proteinExistence type="predicted"/>
<comment type="caution">
    <text evidence="2">The sequence shown here is derived from an EMBL/GenBank/DDBJ whole genome shotgun (WGS) entry which is preliminary data.</text>
</comment>
<dbReference type="Proteomes" id="UP001148018">
    <property type="component" value="Unassembled WGS sequence"/>
</dbReference>
<feature type="compositionally biased region" description="Basic and acidic residues" evidence="1">
    <location>
        <begin position="105"/>
        <end position="220"/>
    </location>
</feature>
<organism evidence="2 3">
    <name type="scientific">Muraenolepis orangiensis</name>
    <name type="common">Patagonian moray cod</name>
    <dbReference type="NCBI Taxonomy" id="630683"/>
    <lineage>
        <taxon>Eukaryota</taxon>
        <taxon>Metazoa</taxon>
        <taxon>Chordata</taxon>
        <taxon>Craniata</taxon>
        <taxon>Vertebrata</taxon>
        <taxon>Euteleostomi</taxon>
        <taxon>Actinopterygii</taxon>
        <taxon>Neopterygii</taxon>
        <taxon>Teleostei</taxon>
        <taxon>Neoteleostei</taxon>
        <taxon>Acanthomorphata</taxon>
        <taxon>Zeiogadaria</taxon>
        <taxon>Gadariae</taxon>
        <taxon>Gadiformes</taxon>
        <taxon>Muraenolepidoidei</taxon>
        <taxon>Muraenolepididae</taxon>
        <taxon>Muraenolepis</taxon>
    </lineage>
</organism>
<accession>A0A9Q0IR15</accession>
<dbReference type="OrthoDB" id="10220596at2759"/>
<sequence length="253" mass="27114">MGGRVADLLEAVGGYHNDLQIAQNWYQKFVLPLYGRGRGQRVHSGGVEGAPSPPPPPPPAFCPRRFREELVLPLGVEGSASKSVPSRPPVGPVHAPHNLNLSSQGEDRARTGRGPGEDRARTGRGPGEDRARTGRGQGEDRARTGRGQGEDRARTGRGQGEDRARTGRGQGEDRARTGRGQGEDRARTGRGQGEDRARTGRGQGEDRARTGRGQGEDRARTGRRCGTARSVPEVRRSKVPCVRHATSSSAFSP</sequence>
<feature type="region of interest" description="Disordered" evidence="1">
    <location>
        <begin position="37"/>
        <end position="253"/>
    </location>
</feature>
<gene>
    <name evidence="2" type="ORF">NHX12_028039</name>
</gene>
<dbReference type="AlphaFoldDB" id="A0A9Q0IR15"/>
<dbReference type="EMBL" id="JANIIK010000043">
    <property type="protein sequence ID" value="KAJ3605996.1"/>
    <property type="molecule type" value="Genomic_DNA"/>
</dbReference>
<name>A0A9Q0IR15_9TELE</name>